<name>A6N1Z3_9CAUD</name>
<accession>A6N1Z3</accession>
<proteinExistence type="predicted"/>
<dbReference type="Proteomes" id="UP000001999">
    <property type="component" value="Segment"/>
</dbReference>
<dbReference type="EMBL" id="EF579802">
    <property type="protein sequence ID" value="ABR10465.1"/>
    <property type="molecule type" value="Genomic_DNA"/>
</dbReference>
<dbReference type="GeneID" id="5309168"/>
<dbReference type="KEGG" id="vg:5309168"/>
<sequence length="78" mass="8295">MTSVGSIPMNVRLRIEAGIGHALTDVGHADIHINLPVEVTTLTDTETAGAAITSTISTRLTEAVAAFERTLKQTNTHR</sequence>
<protein>
    <submittedName>
        <fullName evidence="1">Uncharacterized protein</fullName>
    </submittedName>
</protein>
<dbReference type="RefSeq" id="YP_001294795.1">
    <property type="nucleotide sequence ID" value="NC_009603.1"/>
</dbReference>
<reference evidence="1 2" key="1">
    <citation type="submission" date="2007-04" db="EMBL/GenBank/DDBJ databases">
        <title>Isolation, characterization and complete nucleotide sequence of a novel temperate bacteriophage Min1, isolated from the nematode pathogen Microbacterium nematophilum.</title>
        <authorList>
            <person name="Akimkina T.V."/>
            <person name="Venien-Bryan C."/>
            <person name="Hodgkin J.A."/>
        </authorList>
    </citation>
    <scope>NUCLEOTIDE SEQUENCE [LARGE SCALE GENOMIC DNA]</scope>
</reference>
<keyword evidence="2" id="KW-1185">Reference proteome</keyword>
<evidence type="ECO:0000313" key="1">
    <source>
        <dbReference type="EMBL" id="ABR10465.1"/>
    </source>
</evidence>
<evidence type="ECO:0000313" key="2">
    <source>
        <dbReference type="Proteomes" id="UP000001999"/>
    </source>
</evidence>
<organism evidence="1 2">
    <name type="scientific">Microbacterium phage Min1</name>
    <dbReference type="NCBI Taxonomy" id="446529"/>
    <lineage>
        <taxon>Viruses</taxon>
        <taxon>Duplodnaviria</taxon>
        <taxon>Heunggongvirae</taxon>
        <taxon>Uroviricota</taxon>
        <taxon>Caudoviricetes</taxon>
        <taxon>Minunavirus</taxon>
        <taxon>Minunavirus Min1</taxon>
    </lineage>
</organism>